<organism evidence="1">
    <name type="scientific">hydrothermal vent metagenome</name>
    <dbReference type="NCBI Taxonomy" id="652676"/>
    <lineage>
        <taxon>unclassified sequences</taxon>
        <taxon>metagenomes</taxon>
        <taxon>ecological metagenomes</taxon>
    </lineage>
</organism>
<accession>A0A3B1D785</accession>
<proteinExistence type="predicted"/>
<reference evidence="1" key="1">
    <citation type="submission" date="2018-06" db="EMBL/GenBank/DDBJ databases">
        <authorList>
            <person name="Zhirakovskaya E."/>
        </authorList>
    </citation>
    <scope>NUCLEOTIDE SEQUENCE</scope>
</reference>
<sequence length="139" mass="16619">MLPMWNESLVDERLHYCEVFHHIQSRYPFLPYPQKTGKPAEISQIFWSIKTRCFFILSKSNREKNVEKQFHPVTASQQSPVEIPSMATGCIDCYFFMLFQMPLLRVDRNLLDEISRNHPKRCYPKFLHDHEPQSKQHHA</sequence>
<name>A0A3B1D785_9ZZZZ</name>
<dbReference type="EMBL" id="UOGL01000064">
    <property type="protein sequence ID" value="VAX36562.1"/>
    <property type="molecule type" value="Genomic_DNA"/>
</dbReference>
<protein>
    <submittedName>
        <fullName evidence="1">Uncharacterized protein</fullName>
    </submittedName>
</protein>
<dbReference type="AlphaFoldDB" id="A0A3B1D785"/>
<gene>
    <name evidence="1" type="ORF">MNBD_PLANCTO02-1980</name>
</gene>
<evidence type="ECO:0000313" key="1">
    <source>
        <dbReference type="EMBL" id="VAX36562.1"/>
    </source>
</evidence>